<organism evidence="10 11">
    <name type="scientific">Gambusia affinis</name>
    <name type="common">Western mosquitofish</name>
    <name type="synonym">Heterandria affinis</name>
    <dbReference type="NCBI Taxonomy" id="33528"/>
    <lineage>
        <taxon>Eukaryota</taxon>
        <taxon>Metazoa</taxon>
        <taxon>Chordata</taxon>
        <taxon>Craniata</taxon>
        <taxon>Vertebrata</taxon>
        <taxon>Euteleostomi</taxon>
        <taxon>Actinopterygii</taxon>
        <taxon>Neopterygii</taxon>
        <taxon>Teleostei</taxon>
        <taxon>Neoteleostei</taxon>
        <taxon>Acanthomorphata</taxon>
        <taxon>Ovalentaria</taxon>
        <taxon>Atherinomorphae</taxon>
        <taxon>Cyprinodontiformes</taxon>
        <taxon>Poeciliidae</taxon>
        <taxon>Poeciliinae</taxon>
        <taxon>Gambusia</taxon>
    </lineage>
</organism>
<name>A0A315W289_GAMAF</name>
<dbReference type="EMBL" id="NHOQ01000541">
    <property type="protein sequence ID" value="PWA29748.1"/>
    <property type="molecule type" value="Genomic_DNA"/>
</dbReference>
<dbReference type="Proteomes" id="UP000250572">
    <property type="component" value="Unassembled WGS sequence"/>
</dbReference>
<evidence type="ECO:0000256" key="5">
    <source>
        <dbReference type="ARBA" id="ARBA00023136"/>
    </source>
</evidence>
<feature type="transmembrane region" description="Helical" evidence="8">
    <location>
        <begin position="193"/>
        <end position="214"/>
    </location>
</feature>
<sequence length="424" mass="46915">MDIDPPTNVSFFDFVGGVQLLRGEDTRTAMPVLLIGICVSGAVCNLLVLLIFIRDFRSGRGSEMKALLASLASTDLAILLLCAPVRAVTYYRQTWTLGSFACRTTDWFQHSCVIAKTFILVATTKAKHTLLPRAAASHPVHSPTWIHGALAFIWTVSVMFPIPQMLFAALVPRGDDFVCVSEMPVCASDFMSLFYKIYPTVAFVAPVIFTIAYYTKTLYTAVNHAPSPRHQSKVVLVLLCLSGAVGLMLLPEWGTFTWIRLGYNRPPAGLMMFAQVLLYACSALSPVVLMTMYDDVRQGLVAIWFVATCRSDKHEPEVECPHTEGNGAEVAANAVGNAVSQTKEATFPDVEHFWTGRRNTHVEDEHDPVPWEKEEKMLQTFGLNGRPHATPCSGSRSSQSDQASLLQFTIHLQDPIRGNLFWIL</sequence>
<accession>A0A315W289</accession>
<dbReference type="GO" id="GO:0004930">
    <property type="term" value="F:G protein-coupled receptor activity"/>
    <property type="evidence" value="ECO:0007669"/>
    <property type="project" value="UniProtKB-KW"/>
</dbReference>
<feature type="transmembrane region" description="Helical" evidence="8">
    <location>
        <begin position="234"/>
        <end position="250"/>
    </location>
</feature>
<comment type="caution">
    <text evidence="10">The sequence shown here is derived from an EMBL/GenBank/DDBJ whole genome shotgun (WGS) entry which is preliminary data.</text>
</comment>
<evidence type="ECO:0000313" key="11">
    <source>
        <dbReference type="Proteomes" id="UP000250572"/>
    </source>
</evidence>
<dbReference type="AlphaFoldDB" id="A0A315W289"/>
<evidence type="ECO:0000313" key="10">
    <source>
        <dbReference type="EMBL" id="PWA29748.1"/>
    </source>
</evidence>
<evidence type="ECO:0000256" key="3">
    <source>
        <dbReference type="ARBA" id="ARBA00022989"/>
    </source>
</evidence>
<keyword evidence="4" id="KW-0297">G-protein coupled receptor</keyword>
<feature type="transmembrane region" description="Helical" evidence="8">
    <location>
        <begin position="66"/>
        <end position="87"/>
    </location>
</feature>
<evidence type="ECO:0000256" key="7">
    <source>
        <dbReference type="ARBA" id="ARBA00023224"/>
    </source>
</evidence>
<proteinExistence type="predicted"/>
<keyword evidence="3 8" id="KW-1133">Transmembrane helix</keyword>
<protein>
    <recommendedName>
        <fullName evidence="9">G-protein coupled receptors family 1 profile domain-containing protein</fullName>
    </recommendedName>
</protein>
<keyword evidence="11" id="KW-1185">Reference proteome</keyword>
<dbReference type="STRING" id="33528.ENSGAFP00000026036"/>
<evidence type="ECO:0000256" key="4">
    <source>
        <dbReference type="ARBA" id="ARBA00023040"/>
    </source>
</evidence>
<gene>
    <name evidence="10" type="ORF">CCH79_00007821</name>
</gene>
<keyword evidence="7" id="KW-0807">Transducer</keyword>
<dbReference type="Gene3D" id="1.20.1070.10">
    <property type="entry name" value="Rhodopsin 7-helix transmembrane proteins"/>
    <property type="match status" value="1"/>
</dbReference>
<evidence type="ECO:0000256" key="6">
    <source>
        <dbReference type="ARBA" id="ARBA00023170"/>
    </source>
</evidence>
<feature type="transmembrane region" description="Helical" evidence="8">
    <location>
        <begin position="145"/>
        <end position="167"/>
    </location>
</feature>
<reference evidence="10 11" key="1">
    <citation type="journal article" date="2018" name="G3 (Bethesda)">
        <title>A High-Quality Reference Genome for the Invasive Mosquitofish Gambusia affinis Using a Chicago Library.</title>
        <authorList>
            <person name="Hoffberg S.L."/>
            <person name="Troendle N.J."/>
            <person name="Glenn T.C."/>
            <person name="Mahmud O."/>
            <person name="Louha S."/>
            <person name="Chalopin D."/>
            <person name="Bennetzen J.L."/>
            <person name="Mauricio R."/>
        </authorList>
    </citation>
    <scope>NUCLEOTIDE SEQUENCE [LARGE SCALE GENOMIC DNA]</scope>
    <source>
        <strain evidence="10">NE01/NJP1002.9</strain>
        <tissue evidence="10">Muscle</tissue>
    </source>
</reference>
<feature type="transmembrane region" description="Helical" evidence="8">
    <location>
        <begin position="270"/>
        <end position="289"/>
    </location>
</feature>
<dbReference type="PANTHER" id="PTHR45695:SF21">
    <property type="entry name" value="G-PROTEIN COUPLED RECEPTOR 151-RELATED"/>
    <property type="match status" value="1"/>
</dbReference>
<feature type="transmembrane region" description="Helical" evidence="8">
    <location>
        <begin position="32"/>
        <end position="54"/>
    </location>
</feature>
<keyword evidence="6" id="KW-0675">Receptor</keyword>
<comment type="subcellular location">
    <subcellularLocation>
        <location evidence="1">Membrane</location>
        <topology evidence="1">Multi-pass membrane protein</topology>
    </subcellularLocation>
</comment>
<keyword evidence="2 8" id="KW-0812">Transmembrane</keyword>
<dbReference type="PRINTS" id="PR00237">
    <property type="entry name" value="GPCRRHODOPSN"/>
</dbReference>
<dbReference type="SUPFAM" id="SSF81321">
    <property type="entry name" value="Family A G protein-coupled receptor-like"/>
    <property type="match status" value="1"/>
</dbReference>
<evidence type="ECO:0000259" key="9">
    <source>
        <dbReference type="PROSITE" id="PS50262"/>
    </source>
</evidence>
<dbReference type="PROSITE" id="PS50262">
    <property type="entry name" value="G_PROTEIN_RECEP_F1_2"/>
    <property type="match status" value="1"/>
</dbReference>
<keyword evidence="5 8" id="KW-0472">Membrane</keyword>
<dbReference type="InterPro" id="IPR017452">
    <property type="entry name" value="GPCR_Rhodpsn_7TM"/>
</dbReference>
<evidence type="ECO:0000256" key="8">
    <source>
        <dbReference type="SAM" id="Phobius"/>
    </source>
</evidence>
<dbReference type="Pfam" id="PF00001">
    <property type="entry name" value="7tm_1"/>
    <property type="match status" value="1"/>
</dbReference>
<evidence type="ECO:0000256" key="1">
    <source>
        <dbReference type="ARBA" id="ARBA00004141"/>
    </source>
</evidence>
<evidence type="ECO:0000256" key="2">
    <source>
        <dbReference type="ARBA" id="ARBA00022692"/>
    </source>
</evidence>
<dbReference type="PANTHER" id="PTHR45695">
    <property type="entry name" value="LEUCOKININ RECEPTOR-RELATED"/>
    <property type="match status" value="1"/>
</dbReference>
<dbReference type="InterPro" id="IPR000276">
    <property type="entry name" value="GPCR_Rhodpsn"/>
</dbReference>
<dbReference type="GO" id="GO:0005886">
    <property type="term" value="C:plasma membrane"/>
    <property type="evidence" value="ECO:0007669"/>
    <property type="project" value="TreeGrafter"/>
</dbReference>
<feature type="domain" description="G-protein coupled receptors family 1 profile" evidence="9">
    <location>
        <begin position="44"/>
        <end position="289"/>
    </location>
</feature>